<proteinExistence type="predicted"/>
<feature type="region of interest" description="Disordered" evidence="1">
    <location>
        <begin position="53"/>
        <end position="114"/>
    </location>
</feature>
<dbReference type="Proteomes" id="UP001056012">
    <property type="component" value="Chromosome 6"/>
</dbReference>
<keyword evidence="3" id="KW-1185">Reference proteome</keyword>
<evidence type="ECO:0000256" key="1">
    <source>
        <dbReference type="SAM" id="MobiDB-lite"/>
    </source>
</evidence>
<evidence type="ECO:0008006" key="4">
    <source>
        <dbReference type="Google" id="ProtNLM"/>
    </source>
</evidence>
<feature type="compositionally biased region" description="Low complexity" evidence="1">
    <location>
        <begin position="314"/>
        <end position="332"/>
    </location>
</feature>
<name>A0A9Q8ZII0_CURCL</name>
<dbReference type="OrthoDB" id="4161727at2759"/>
<evidence type="ECO:0000313" key="2">
    <source>
        <dbReference type="EMBL" id="USP80748.1"/>
    </source>
</evidence>
<gene>
    <name evidence="2" type="ORF">yc1106_08022</name>
</gene>
<organism evidence="2 3">
    <name type="scientific">Curvularia clavata</name>
    <dbReference type="NCBI Taxonomy" id="95742"/>
    <lineage>
        <taxon>Eukaryota</taxon>
        <taxon>Fungi</taxon>
        <taxon>Dikarya</taxon>
        <taxon>Ascomycota</taxon>
        <taxon>Pezizomycotina</taxon>
        <taxon>Dothideomycetes</taxon>
        <taxon>Pleosporomycetidae</taxon>
        <taxon>Pleosporales</taxon>
        <taxon>Pleosporineae</taxon>
        <taxon>Pleosporaceae</taxon>
        <taxon>Curvularia</taxon>
    </lineage>
</organism>
<feature type="region of interest" description="Disordered" evidence="1">
    <location>
        <begin position="298"/>
        <end position="336"/>
    </location>
</feature>
<reference evidence="2" key="1">
    <citation type="submission" date="2021-12" db="EMBL/GenBank/DDBJ databases">
        <title>Curvularia clavata genome.</title>
        <authorList>
            <person name="Cao Y."/>
        </authorList>
    </citation>
    <scope>NUCLEOTIDE SEQUENCE</scope>
    <source>
        <strain evidence="2">Yc1106</strain>
    </source>
</reference>
<accession>A0A9Q8ZII0</accession>
<dbReference type="VEuPathDB" id="FungiDB:yc1106_08022"/>
<dbReference type="EMBL" id="CP089279">
    <property type="protein sequence ID" value="USP80748.1"/>
    <property type="molecule type" value="Genomic_DNA"/>
</dbReference>
<dbReference type="AlphaFoldDB" id="A0A9Q8ZII0"/>
<dbReference type="PANTHER" id="PTHR38166:SF1">
    <property type="entry name" value="C2H2-TYPE DOMAIN-CONTAINING PROTEIN"/>
    <property type="match status" value="1"/>
</dbReference>
<feature type="compositionally biased region" description="Polar residues" evidence="1">
    <location>
        <begin position="53"/>
        <end position="78"/>
    </location>
</feature>
<protein>
    <recommendedName>
        <fullName evidence="4">C2H2-type domain-containing protein</fullName>
    </recommendedName>
</protein>
<sequence>MYTSTDVSDDEHEYEKGQFALRQAKSTVKVIEFIIRKVEISLRHAAYKQCVGNDTSNAHTGVSIPTTQNSGKTSLSSGSKRKARQDSLPPDDEDDEESPNKRRRGSVTASDESEMGTRFACPFYKHDPNRYRNRRTCPGPGWTTVHRMKEHLYRSHAQPIFCPICYTTFKSDKEQSSHVRLQQCQRSSPQQIDGIDRETVWTLRKRTTALRLEEDKWRDVYQILFPHVPAADIPSPFYDCDSPSEASRRFRRDLLRRVQEELYAEAEQMSNSVEQQLLQRVAQIVRRCEHELVNQARPADFNTDRRPSASSIGSSYLATPASALSPPTTATTQRPSTPVAPVQVYNNQSHTAMALQGTMQYIPEPTADFSQVVWDDQSYNPFSLGIDWDDVFSSAPDLQYRSSDEPTVVYSRAMWT</sequence>
<dbReference type="PANTHER" id="PTHR38166">
    <property type="entry name" value="C2H2-TYPE DOMAIN-CONTAINING PROTEIN-RELATED"/>
    <property type="match status" value="1"/>
</dbReference>
<evidence type="ECO:0000313" key="3">
    <source>
        <dbReference type="Proteomes" id="UP001056012"/>
    </source>
</evidence>